<proteinExistence type="predicted"/>
<name>X0TG64_9ZZZZ</name>
<protein>
    <submittedName>
        <fullName evidence="1">Uncharacterized protein</fullName>
    </submittedName>
</protein>
<comment type="caution">
    <text evidence="1">The sequence shown here is derived from an EMBL/GenBank/DDBJ whole genome shotgun (WGS) entry which is preliminary data.</text>
</comment>
<accession>X0TG64</accession>
<organism evidence="1">
    <name type="scientific">marine sediment metagenome</name>
    <dbReference type="NCBI Taxonomy" id="412755"/>
    <lineage>
        <taxon>unclassified sequences</taxon>
        <taxon>metagenomes</taxon>
        <taxon>ecological metagenomes</taxon>
    </lineage>
</organism>
<feature type="non-terminal residue" evidence="1">
    <location>
        <position position="397"/>
    </location>
</feature>
<gene>
    <name evidence="1" type="ORF">S01H1_05641</name>
</gene>
<evidence type="ECO:0000313" key="1">
    <source>
        <dbReference type="EMBL" id="GAF75065.1"/>
    </source>
</evidence>
<reference evidence="1" key="1">
    <citation type="journal article" date="2014" name="Front. Microbiol.">
        <title>High frequency of phylogenetically diverse reductive dehalogenase-homologous genes in deep subseafloor sedimentary metagenomes.</title>
        <authorList>
            <person name="Kawai M."/>
            <person name="Futagami T."/>
            <person name="Toyoda A."/>
            <person name="Takaki Y."/>
            <person name="Nishi S."/>
            <person name="Hori S."/>
            <person name="Arai W."/>
            <person name="Tsubouchi T."/>
            <person name="Morono Y."/>
            <person name="Uchiyama I."/>
            <person name="Ito T."/>
            <person name="Fujiyama A."/>
            <person name="Inagaki F."/>
            <person name="Takami H."/>
        </authorList>
    </citation>
    <scope>NUCLEOTIDE SEQUENCE</scope>
    <source>
        <strain evidence="1">Expedition CK06-06</strain>
    </source>
</reference>
<sequence length="397" mass="43337">MAISLYSSDGTDIVETPCEITEDIIAYDDNPSVYLPNLVEPGTLFDVRFTPLEACSLVAVEIVTYLGSGNGIIHIFADSAGTPGGDLIAPMIETLWGNLTRQRINLPSPINVNNSDFHIAVEYTQAPPPYAALDNNGGTGRSSYKVPGGEWTIITTHDLNIRAYVNYYTNDNDPPVIECLPRVLGFSAEQSYEITAEITDISGVMLASVFYSIDSLNYVEIVMANITGDTWSAEIPSQPIGSTVYYYVSATDNSQNQNTGMFPEGGPDNPFTLQIVDGYEIAYDDGTPESFWIVGSAWDNNKFALRLTSDEYPVKITGARVMVDDATPFNITINEDNAGVPGALITGPFEVFRNAEDWAILFIPEGQQPQISTGDFWLVFHWRINSPGSPGVGIDTF</sequence>
<dbReference type="EMBL" id="BARS01002936">
    <property type="protein sequence ID" value="GAF75065.1"/>
    <property type="molecule type" value="Genomic_DNA"/>
</dbReference>
<dbReference type="AlphaFoldDB" id="X0TG64"/>